<dbReference type="RefSeq" id="WP_345337208.1">
    <property type="nucleotide sequence ID" value="NZ_BAABJZ010000104.1"/>
</dbReference>
<dbReference type="InterPro" id="IPR051218">
    <property type="entry name" value="Sec_MonoDiacylglyc_Lipase"/>
</dbReference>
<evidence type="ECO:0000313" key="2">
    <source>
        <dbReference type="EMBL" id="GAA4901408.1"/>
    </source>
</evidence>
<gene>
    <name evidence="2" type="ORF">GCM10023333_39320</name>
</gene>
<evidence type="ECO:0000313" key="3">
    <source>
        <dbReference type="Proteomes" id="UP001499988"/>
    </source>
</evidence>
<dbReference type="PANTHER" id="PTHR45856">
    <property type="entry name" value="ALPHA/BETA-HYDROLASES SUPERFAMILY PROTEIN"/>
    <property type="match status" value="1"/>
</dbReference>
<dbReference type="PANTHER" id="PTHR45856:SF24">
    <property type="entry name" value="FUNGAL LIPASE-LIKE DOMAIN-CONTAINING PROTEIN"/>
    <property type="match status" value="1"/>
</dbReference>
<sequence length="265" mass="29279">MGELSRLAYFKSEGSVELASLAQKLAQEHEPHSVESALTALMSERKMSSEQAREQMAHYLSIGEFRLHAVFNHEGSQALMCNSDALQMNVLAFRGTEMEMDDIKADLDAGMIQVGGYGIHRGFYHAFEALRQPIETQLLSMRQNGYPLYITGHSLGGALALLATKFLACDSIEACYTFGGPRVASLGFGETVRTPIYRVVNAAVLASRLPPAYLQDGLNALFKLVRIPYLSKMLVDLLESMVGFRHCGDMRYLTACQSDFADLHV</sequence>
<dbReference type="InterPro" id="IPR002921">
    <property type="entry name" value="Fungal_lipase-type"/>
</dbReference>
<protein>
    <recommendedName>
        <fullName evidence="1">Fungal lipase-type domain-containing protein</fullName>
    </recommendedName>
</protein>
<proteinExistence type="predicted"/>
<reference evidence="3" key="1">
    <citation type="journal article" date="2019" name="Int. J. Syst. Evol. Microbiol.">
        <title>The Global Catalogue of Microorganisms (GCM) 10K type strain sequencing project: providing services to taxonomists for standard genome sequencing and annotation.</title>
        <authorList>
            <consortium name="The Broad Institute Genomics Platform"/>
            <consortium name="The Broad Institute Genome Sequencing Center for Infectious Disease"/>
            <person name="Wu L."/>
            <person name="Ma J."/>
        </authorList>
    </citation>
    <scope>NUCLEOTIDE SEQUENCE [LARGE SCALE GENOMIC DNA]</scope>
    <source>
        <strain evidence="3">JCM 18401</strain>
    </source>
</reference>
<dbReference type="Gene3D" id="3.40.50.1820">
    <property type="entry name" value="alpha/beta hydrolase"/>
    <property type="match status" value="1"/>
</dbReference>
<dbReference type="CDD" id="cd00519">
    <property type="entry name" value="Lipase_3"/>
    <property type="match status" value="1"/>
</dbReference>
<name>A0ABP9FF82_9GAMM</name>
<dbReference type="Proteomes" id="UP001499988">
    <property type="component" value="Unassembled WGS sequence"/>
</dbReference>
<keyword evidence="3" id="KW-1185">Reference proteome</keyword>
<evidence type="ECO:0000259" key="1">
    <source>
        <dbReference type="Pfam" id="PF01764"/>
    </source>
</evidence>
<organism evidence="2 3">
    <name type="scientific">Ferrimonas pelagia</name>
    <dbReference type="NCBI Taxonomy" id="1177826"/>
    <lineage>
        <taxon>Bacteria</taxon>
        <taxon>Pseudomonadati</taxon>
        <taxon>Pseudomonadota</taxon>
        <taxon>Gammaproteobacteria</taxon>
        <taxon>Alteromonadales</taxon>
        <taxon>Ferrimonadaceae</taxon>
        <taxon>Ferrimonas</taxon>
    </lineage>
</organism>
<dbReference type="EMBL" id="BAABJZ010000104">
    <property type="protein sequence ID" value="GAA4901408.1"/>
    <property type="molecule type" value="Genomic_DNA"/>
</dbReference>
<dbReference type="Pfam" id="PF01764">
    <property type="entry name" value="Lipase_3"/>
    <property type="match status" value="1"/>
</dbReference>
<dbReference type="SUPFAM" id="SSF53474">
    <property type="entry name" value="alpha/beta-Hydrolases"/>
    <property type="match status" value="1"/>
</dbReference>
<comment type="caution">
    <text evidence="2">The sequence shown here is derived from an EMBL/GenBank/DDBJ whole genome shotgun (WGS) entry which is preliminary data.</text>
</comment>
<accession>A0ABP9FF82</accession>
<feature type="domain" description="Fungal lipase-type" evidence="1">
    <location>
        <begin position="90"/>
        <end position="211"/>
    </location>
</feature>
<dbReference type="InterPro" id="IPR029058">
    <property type="entry name" value="AB_hydrolase_fold"/>
</dbReference>